<dbReference type="EMBL" id="JAVKPK010000059">
    <property type="protein sequence ID" value="MDR7666630.1"/>
    <property type="molecule type" value="Genomic_DNA"/>
</dbReference>
<keyword evidence="1" id="KW-0812">Transmembrane</keyword>
<dbReference type="Pfam" id="PF24400">
    <property type="entry name" value="DUF7544"/>
    <property type="match status" value="1"/>
</dbReference>
<sequence>MSWYAIDAVDRAFSRTRKALFEPFDFWKWAKLAIIILLLGGIGSSYGGSGTNYRMGPEDFNNNFPNIEPGRMPVFPFGSNEIGLSYIQSVSPSAIIITAIVFILLLALIFLYISSVMEFVFVESLVRNEVKFWNYSRRFLGKGFYLLLVRLALGLVFLALLGIAALPFIPGILKRPSDFALPAVVGGIFWIVGVIFVLILVVGAISSFLSLAIPLSIYRKTGILSAFGLVFANFRKSWQEIVVYWFTRFLLGIGIAILTVFLFGIVLLVLGLVFLVTDGILYFLFSSLLSDPLSWILLIPFVLIELALIFGTLLFLGVPLTVFLKYHLLSFLETWFVGAEIPFFDASVQEPETEFNEPESAL</sequence>
<feature type="transmembrane region" description="Helical" evidence="1">
    <location>
        <begin position="26"/>
        <end position="46"/>
    </location>
</feature>
<feature type="transmembrane region" description="Helical" evidence="1">
    <location>
        <begin position="246"/>
        <end position="275"/>
    </location>
</feature>
<reference evidence="3" key="1">
    <citation type="submission" date="2023-07" db="EMBL/GenBank/DDBJ databases">
        <title>Whole-genome sequencing of a new Methanosarcina sp. Z-7115.</title>
        <authorList>
            <person name="Zhilina T.N."/>
            <person name="Merkel A.Y."/>
        </authorList>
    </citation>
    <scope>NUCLEOTIDE SEQUENCE [LARGE SCALE GENOMIC DNA]</scope>
    <source>
        <strain evidence="3">Z-7115</strain>
    </source>
</reference>
<feature type="transmembrane region" description="Helical" evidence="1">
    <location>
        <begin position="144"/>
        <end position="169"/>
    </location>
</feature>
<dbReference type="InterPro" id="IPR055966">
    <property type="entry name" value="DUF7544"/>
</dbReference>
<gene>
    <name evidence="2" type="ORF">RG963_12755</name>
</gene>
<keyword evidence="1" id="KW-0472">Membrane</keyword>
<evidence type="ECO:0000313" key="2">
    <source>
        <dbReference type="EMBL" id="MDR7666630.1"/>
    </source>
</evidence>
<protein>
    <recommendedName>
        <fullName evidence="4">Glycerophosphoryl diester phosphodiesterase membrane domain-containing protein</fullName>
    </recommendedName>
</protein>
<feature type="transmembrane region" description="Helical" evidence="1">
    <location>
        <begin position="94"/>
        <end position="113"/>
    </location>
</feature>
<evidence type="ECO:0008006" key="4">
    <source>
        <dbReference type="Google" id="ProtNLM"/>
    </source>
</evidence>
<dbReference type="Proteomes" id="UP001246244">
    <property type="component" value="Unassembled WGS sequence"/>
</dbReference>
<evidence type="ECO:0000256" key="1">
    <source>
        <dbReference type="SAM" id="Phobius"/>
    </source>
</evidence>
<organism evidence="2 3">
    <name type="scientific">Methanosarcina baikalica</name>
    <dbReference type="NCBI Taxonomy" id="3073890"/>
    <lineage>
        <taxon>Archaea</taxon>
        <taxon>Methanobacteriati</taxon>
        <taxon>Methanobacteriota</taxon>
        <taxon>Stenosarchaea group</taxon>
        <taxon>Methanomicrobia</taxon>
        <taxon>Methanosarcinales</taxon>
        <taxon>Methanosarcinaceae</taxon>
        <taxon>Methanosarcina</taxon>
    </lineage>
</organism>
<keyword evidence="3" id="KW-1185">Reference proteome</keyword>
<proteinExistence type="predicted"/>
<dbReference type="RefSeq" id="WP_310576657.1">
    <property type="nucleotide sequence ID" value="NZ_JAVKPK010000059.1"/>
</dbReference>
<keyword evidence="1" id="KW-1133">Transmembrane helix</keyword>
<name>A0ABU2D3S4_9EURY</name>
<comment type="caution">
    <text evidence="2">The sequence shown here is derived from an EMBL/GenBank/DDBJ whole genome shotgun (WGS) entry which is preliminary data.</text>
</comment>
<feature type="transmembrane region" description="Helical" evidence="1">
    <location>
        <begin position="295"/>
        <end position="324"/>
    </location>
</feature>
<evidence type="ECO:0000313" key="3">
    <source>
        <dbReference type="Proteomes" id="UP001246244"/>
    </source>
</evidence>
<feature type="transmembrane region" description="Helical" evidence="1">
    <location>
        <begin position="181"/>
        <end position="205"/>
    </location>
</feature>
<accession>A0ABU2D3S4</accession>